<evidence type="ECO:0000256" key="4">
    <source>
        <dbReference type="ARBA" id="ARBA00023163"/>
    </source>
</evidence>
<dbReference type="PROSITE" id="PS50045">
    <property type="entry name" value="SIGMA54_INTERACT_4"/>
    <property type="match status" value="1"/>
</dbReference>
<dbReference type="Gene3D" id="3.40.50.300">
    <property type="entry name" value="P-loop containing nucleotide triphosphate hydrolases"/>
    <property type="match status" value="1"/>
</dbReference>
<sequence length="314" mass="35114">MSAADQKESETDTPFIEGSDIENTINSTATLNVDILLLGETGTGKDTLAQRIHRLSGRRGNFVAVNCAAIPESLAESQLFGVNSGAYTGAVQSRAGFIEAAHLGTLYLDEIDSMPLSLQAKLLRMLESRGVERLGSTRFIPVDMRVIASAQQSLHDMVEQGSFRRDLYFRLNVINIKLQPLRDRRERIVPLFLEMIKQEAEHFNCTAPHPPTELLQRLLCHTWPGNVRELRSTAKRFVLGLPPLSASNAEPLELGLKDRLQRIEKTLIEESLHRHTYSVDCVALELGVAKRTLYYRMKQLGVSLNACLHAQEVQ</sequence>
<dbReference type="RefSeq" id="WP_177033723.1">
    <property type="nucleotide sequence ID" value="NZ_JACAOZ010000010.1"/>
</dbReference>
<dbReference type="Pfam" id="PF25601">
    <property type="entry name" value="AAA_lid_14"/>
    <property type="match status" value="1"/>
</dbReference>
<comment type="caution">
    <text evidence="6">The sequence shown here is derived from an EMBL/GenBank/DDBJ whole genome shotgun (WGS) entry which is preliminary data.</text>
</comment>
<evidence type="ECO:0000256" key="3">
    <source>
        <dbReference type="ARBA" id="ARBA00023015"/>
    </source>
</evidence>
<evidence type="ECO:0000256" key="1">
    <source>
        <dbReference type="ARBA" id="ARBA00022741"/>
    </source>
</evidence>
<dbReference type="EMBL" id="JACAOZ010000010">
    <property type="protein sequence ID" value="NVZ57170.1"/>
    <property type="molecule type" value="Genomic_DNA"/>
</dbReference>
<proteinExistence type="predicted"/>
<dbReference type="GO" id="GO:0043565">
    <property type="term" value="F:sequence-specific DNA binding"/>
    <property type="evidence" value="ECO:0007669"/>
    <property type="project" value="InterPro"/>
</dbReference>
<dbReference type="FunFam" id="3.40.50.300:FF:000006">
    <property type="entry name" value="DNA-binding transcriptional regulator NtrC"/>
    <property type="match status" value="1"/>
</dbReference>
<dbReference type="GO" id="GO:0005524">
    <property type="term" value="F:ATP binding"/>
    <property type="evidence" value="ECO:0007669"/>
    <property type="project" value="UniProtKB-KW"/>
</dbReference>
<keyword evidence="2" id="KW-0067">ATP-binding</keyword>
<dbReference type="Proteomes" id="UP000560470">
    <property type="component" value="Unassembled WGS sequence"/>
</dbReference>
<dbReference type="SUPFAM" id="SSF52540">
    <property type="entry name" value="P-loop containing nucleoside triphosphate hydrolases"/>
    <property type="match status" value="1"/>
</dbReference>
<evidence type="ECO:0000256" key="2">
    <source>
        <dbReference type="ARBA" id="ARBA00022840"/>
    </source>
</evidence>
<dbReference type="Gene3D" id="1.10.8.60">
    <property type="match status" value="1"/>
</dbReference>
<dbReference type="PROSITE" id="PS00675">
    <property type="entry name" value="SIGMA54_INTERACT_1"/>
    <property type="match status" value="1"/>
</dbReference>
<dbReference type="InterPro" id="IPR002197">
    <property type="entry name" value="HTH_Fis"/>
</dbReference>
<dbReference type="SUPFAM" id="SSF46689">
    <property type="entry name" value="Homeodomain-like"/>
    <property type="match status" value="1"/>
</dbReference>
<name>A0A7Y7RTI1_9PSED</name>
<dbReference type="Gene3D" id="1.10.10.60">
    <property type="entry name" value="Homeodomain-like"/>
    <property type="match status" value="1"/>
</dbReference>
<protein>
    <submittedName>
        <fullName evidence="6">Sigma 54-interacting transcriptional regulator</fullName>
    </submittedName>
</protein>
<evidence type="ECO:0000313" key="6">
    <source>
        <dbReference type="EMBL" id="NVZ57170.1"/>
    </source>
</evidence>
<dbReference type="InterPro" id="IPR003593">
    <property type="entry name" value="AAA+_ATPase"/>
</dbReference>
<dbReference type="SMART" id="SM00382">
    <property type="entry name" value="AAA"/>
    <property type="match status" value="1"/>
</dbReference>
<dbReference type="InterPro" id="IPR009057">
    <property type="entry name" value="Homeodomain-like_sf"/>
</dbReference>
<feature type="domain" description="Sigma-54 factor interaction" evidence="5">
    <location>
        <begin position="20"/>
        <end position="239"/>
    </location>
</feature>
<dbReference type="GO" id="GO:0006355">
    <property type="term" value="P:regulation of DNA-templated transcription"/>
    <property type="evidence" value="ECO:0007669"/>
    <property type="project" value="InterPro"/>
</dbReference>
<reference evidence="6 7" key="1">
    <citation type="submission" date="2020-04" db="EMBL/GenBank/DDBJ databases">
        <title>Molecular characterization of pseudomonads from Agaricus bisporus reveal novel blotch 2 pathogens in Western Europe.</title>
        <authorList>
            <person name="Taparia T."/>
            <person name="Krijger M."/>
            <person name="Haynes E."/>
            <person name="Elpinstone J.G."/>
            <person name="Noble R."/>
            <person name="Van Der Wolf J."/>
        </authorList>
    </citation>
    <scope>NUCLEOTIDE SEQUENCE [LARGE SCALE GENOMIC DNA]</scope>
    <source>
        <strain evidence="6 7">B7002</strain>
    </source>
</reference>
<dbReference type="Pfam" id="PF02954">
    <property type="entry name" value="HTH_8"/>
    <property type="match status" value="1"/>
</dbReference>
<gene>
    <name evidence="6" type="ORF">HX797_12965</name>
</gene>
<dbReference type="PANTHER" id="PTHR32071">
    <property type="entry name" value="TRANSCRIPTIONAL REGULATORY PROTEIN"/>
    <property type="match status" value="1"/>
</dbReference>
<keyword evidence="4" id="KW-0804">Transcription</keyword>
<dbReference type="InterPro" id="IPR002078">
    <property type="entry name" value="Sigma_54_int"/>
</dbReference>
<dbReference type="InterPro" id="IPR058031">
    <property type="entry name" value="AAA_lid_NorR"/>
</dbReference>
<dbReference type="PANTHER" id="PTHR32071:SF57">
    <property type="entry name" value="C4-DICARBOXYLATE TRANSPORT TRANSCRIPTIONAL REGULATORY PROTEIN DCTD"/>
    <property type="match status" value="1"/>
</dbReference>
<accession>A0A7Y7RTI1</accession>
<organism evidence="6 7">
    <name type="scientific">Pseudomonas edaphica</name>
    <dbReference type="NCBI Taxonomy" id="2006980"/>
    <lineage>
        <taxon>Bacteria</taxon>
        <taxon>Pseudomonadati</taxon>
        <taxon>Pseudomonadota</taxon>
        <taxon>Gammaproteobacteria</taxon>
        <taxon>Pseudomonadales</taxon>
        <taxon>Pseudomonadaceae</taxon>
        <taxon>Pseudomonas</taxon>
    </lineage>
</organism>
<dbReference type="InterPro" id="IPR027417">
    <property type="entry name" value="P-loop_NTPase"/>
</dbReference>
<evidence type="ECO:0000259" key="5">
    <source>
        <dbReference type="PROSITE" id="PS50045"/>
    </source>
</evidence>
<dbReference type="InterPro" id="IPR025662">
    <property type="entry name" value="Sigma_54_int_dom_ATP-bd_1"/>
</dbReference>
<dbReference type="Pfam" id="PF00158">
    <property type="entry name" value="Sigma54_activat"/>
    <property type="match status" value="1"/>
</dbReference>
<dbReference type="CDD" id="cd00009">
    <property type="entry name" value="AAA"/>
    <property type="match status" value="1"/>
</dbReference>
<evidence type="ECO:0000313" key="7">
    <source>
        <dbReference type="Proteomes" id="UP000560470"/>
    </source>
</evidence>
<keyword evidence="1" id="KW-0547">Nucleotide-binding</keyword>
<keyword evidence="3" id="KW-0805">Transcription regulation</keyword>
<dbReference type="AlphaFoldDB" id="A0A7Y7RTI1"/>